<feature type="compositionally biased region" description="Pro residues" evidence="1">
    <location>
        <begin position="10"/>
        <end position="35"/>
    </location>
</feature>
<name>A0ABW8ETF3_STRT5</name>
<evidence type="ECO:0000256" key="1">
    <source>
        <dbReference type="SAM" id="MobiDB-lite"/>
    </source>
</evidence>
<evidence type="ECO:0000313" key="2">
    <source>
        <dbReference type="EMBL" id="MFJ2825581.1"/>
    </source>
</evidence>
<gene>
    <name evidence="2" type="ORF">ACIO7M_31360</name>
</gene>
<organism evidence="2 3">
    <name type="scientific">Streptomyces toxytricini</name>
    <name type="common">Actinomyces toxytricini</name>
    <dbReference type="NCBI Taxonomy" id="67369"/>
    <lineage>
        <taxon>Bacteria</taxon>
        <taxon>Bacillati</taxon>
        <taxon>Actinomycetota</taxon>
        <taxon>Actinomycetes</taxon>
        <taxon>Kitasatosporales</taxon>
        <taxon>Streptomycetaceae</taxon>
        <taxon>Streptomyces</taxon>
    </lineage>
</organism>
<reference evidence="2 3" key="1">
    <citation type="submission" date="2024-10" db="EMBL/GenBank/DDBJ databases">
        <title>The Natural Products Discovery Center: Release of the First 8490 Sequenced Strains for Exploring Actinobacteria Biosynthetic Diversity.</title>
        <authorList>
            <person name="Kalkreuter E."/>
            <person name="Kautsar S.A."/>
            <person name="Yang D."/>
            <person name="Bader C.D."/>
            <person name="Teijaro C.N."/>
            <person name="Fluegel L."/>
            <person name="Davis C.M."/>
            <person name="Simpson J.R."/>
            <person name="Lauterbach L."/>
            <person name="Steele A.D."/>
            <person name="Gui C."/>
            <person name="Meng S."/>
            <person name="Li G."/>
            <person name="Viehrig K."/>
            <person name="Ye F."/>
            <person name="Su P."/>
            <person name="Kiefer A.F."/>
            <person name="Nichols A."/>
            <person name="Cepeda A.J."/>
            <person name="Yan W."/>
            <person name="Fan B."/>
            <person name="Jiang Y."/>
            <person name="Adhikari A."/>
            <person name="Zheng C.-J."/>
            <person name="Schuster L."/>
            <person name="Cowan T.M."/>
            <person name="Smanski M.J."/>
            <person name="Chevrette M.G."/>
            <person name="De Carvalho L.P.S."/>
            <person name="Shen B."/>
        </authorList>
    </citation>
    <scope>NUCLEOTIDE SEQUENCE [LARGE SCALE GENOMIC DNA]</scope>
    <source>
        <strain evidence="2 3">NPDC087220</strain>
    </source>
</reference>
<accession>A0ABW8ETF3</accession>
<sequence>MTSPEARGPKLPPTHPPKTPPPQKKPVEAPRPQPATKPKEAAVRARPRMVVRNRRTAALAFRADRWAAGKAARRVVEAVRGWGYAGACEGDVEQAVRALVGAAVADGGKRLSVHVGEQEGKILVAVLGHVPGAPDDGVLAQVAALAAVDAVGTDTGEDGRRMWVVLDTAPRRRRPTPGPAA</sequence>
<dbReference type="EMBL" id="JBIUYY010000018">
    <property type="protein sequence ID" value="MFJ2825581.1"/>
    <property type="molecule type" value="Genomic_DNA"/>
</dbReference>
<feature type="region of interest" description="Disordered" evidence="1">
    <location>
        <begin position="1"/>
        <end position="47"/>
    </location>
</feature>
<dbReference type="RefSeq" id="WP_402387063.1">
    <property type="nucleotide sequence ID" value="NZ_JBIUYY010000018.1"/>
</dbReference>
<dbReference type="Proteomes" id="UP001617351">
    <property type="component" value="Unassembled WGS sequence"/>
</dbReference>
<keyword evidence="3" id="KW-1185">Reference proteome</keyword>
<proteinExistence type="predicted"/>
<protein>
    <submittedName>
        <fullName evidence="2">Uncharacterized protein</fullName>
    </submittedName>
</protein>
<comment type="caution">
    <text evidence="2">The sequence shown here is derived from an EMBL/GenBank/DDBJ whole genome shotgun (WGS) entry which is preliminary data.</text>
</comment>
<evidence type="ECO:0000313" key="3">
    <source>
        <dbReference type="Proteomes" id="UP001617351"/>
    </source>
</evidence>